<protein>
    <submittedName>
        <fullName evidence="2">Uncharacterized protein</fullName>
    </submittedName>
</protein>
<reference evidence="2" key="1">
    <citation type="submission" date="2007-07" db="EMBL/GenBank/DDBJ databases">
        <title>PCAP assembly of the Caenorhabditis remanei genome.</title>
        <authorList>
            <consortium name="The Caenorhabditis remanei Sequencing Consortium"/>
            <person name="Wilson R.K."/>
        </authorList>
    </citation>
    <scope>NUCLEOTIDE SEQUENCE [LARGE SCALE GENOMIC DNA]</scope>
    <source>
        <strain evidence="2">PB4641</strain>
    </source>
</reference>
<keyword evidence="3" id="KW-1185">Reference proteome</keyword>
<dbReference type="AlphaFoldDB" id="E3NPW8"/>
<feature type="compositionally biased region" description="Polar residues" evidence="1">
    <location>
        <begin position="111"/>
        <end position="120"/>
    </location>
</feature>
<evidence type="ECO:0000313" key="3">
    <source>
        <dbReference type="Proteomes" id="UP000008281"/>
    </source>
</evidence>
<evidence type="ECO:0000313" key="2">
    <source>
        <dbReference type="EMBL" id="EFO83814.1"/>
    </source>
</evidence>
<dbReference type="InParanoid" id="E3NPW8"/>
<dbReference type="OrthoDB" id="5875653at2759"/>
<organism evidence="3">
    <name type="scientific">Caenorhabditis remanei</name>
    <name type="common">Caenorhabditis vulgaris</name>
    <dbReference type="NCBI Taxonomy" id="31234"/>
    <lineage>
        <taxon>Eukaryota</taxon>
        <taxon>Metazoa</taxon>
        <taxon>Ecdysozoa</taxon>
        <taxon>Nematoda</taxon>
        <taxon>Chromadorea</taxon>
        <taxon>Rhabditida</taxon>
        <taxon>Rhabditina</taxon>
        <taxon>Rhabditomorpha</taxon>
        <taxon>Rhabditoidea</taxon>
        <taxon>Rhabditidae</taxon>
        <taxon>Peloderinae</taxon>
        <taxon>Caenorhabditis</taxon>
    </lineage>
</organism>
<dbReference type="Proteomes" id="UP000008281">
    <property type="component" value="Unassembled WGS sequence"/>
</dbReference>
<dbReference type="HOGENOM" id="CLU_1042932_0_0_1"/>
<dbReference type="eggNOG" id="KOG0017">
    <property type="taxonomic scope" value="Eukaryota"/>
</dbReference>
<gene>
    <name evidence="2" type="ORF">CRE_14399</name>
</gene>
<dbReference type="EMBL" id="DS269429">
    <property type="protein sequence ID" value="EFO83814.1"/>
    <property type="molecule type" value="Genomic_DNA"/>
</dbReference>
<proteinExistence type="predicted"/>
<feature type="region of interest" description="Disordered" evidence="1">
    <location>
        <begin position="99"/>
        <end position="120"/>
    </location>
</feature>
<evidence type="ECO:0000256" key="1">
    <source>
        <dbReference type="SAM" id="MobiDB-lite"/>
    </source>
</evidence>
<sequence length="267" mass="30279">MRLDAAAMSVVIQQMTDRGVPADDYMTMWTIAAKLPEDLRKSLARFSVKMGDSLTHEMVLDRISRDIETLAMEQIYTSQVNHHPLNELPTSYASVNFANANSNSSSVPPNTAQNRTSQTQNTHNSLAYIPSQHPTEYIDPITKAKLEGYYAPGPKGVHLKVIPRSFPYTKEEDTKCRACDGKHNEIRCALSSAEFRSQCKQRNICPNCARKHDITKCRSQYRCGYCDGLHHMGGCPLKEHYRNKKNYPAEAKPIETFFRSNNFNKSK</sequence>
<accession>E3NPW8</accession>
<name>E3NPW8_CAERE</name>
<feature type="compositionally biased region" description="Low complexity" evidence="1">
    <location>
        <begin position="99"/>
        <end position="110"/>
    </location>
</feature>